<comment type="caution">
    <text evidence="1">The sequence shown here is derived from an EMBL/GenBank/DDBJ whole genome shotgun (WGS) entry which is preliminary data.</text>
</comment>
<dbReference type="PATRIC" id="fig|1365257.3.peg.4685"/>
<organism evidence="1 2">
    <name type="scientific">Pseudoalteromonas luteoviolacea S4060-1</name>
    <dbReference type="NCBI Taxonomy" id="1365257"/>
    <lineage>
        <taxon>Bacteria</taxon>
        <taxon>Pseudomonadati</taxon>
        <taxon>Pseudomonadota</taxon>
        <taxon>Gammaproteobacteria</taxon>
        <taxon>Alteromonadales</taxon>
        <taxon>Pseudoalteromonadaceae</taxon>
        <taxon>Pseudoalteromonas</taxon>
    </lineage>
</organism>
<protein>
    <submittedName>
        <fullName evidence="1">Uncharacterized protein</fullName>
    </submittedName>
</protein>
<sequence>MQGFLKHIAEHNILVPENHTLNVLDINQETHTLTLVPLTPIVAEIDYKTVMLNIENLSGIFGAESSWPEPNMTYQQNLNSLRVHQSEFESLTAFAYSIINEDASRCFGSVYIDPSRDESFESEVYFWICKTLEVERAHIKNLLSDWLKHTWQFKHCKIY</sequence>
<dbReference type="EMBL" id="AUXX01000045">
    <property type="protein sequence ID" value="KZN61776.1"/>
    <property type="molecule type" value="Genomic_DNA"/>
</dbReference>
<dbReference type="RefSeq" id="WP_063382821.1">
    <property type="nucleotide sequence ID" value="NZ_AUXX01000045.1"/>
</dbReference>
<evidence type="ECO:0000313" key="2">
    <source>
        <dbReference type="Proteomes" id="UP000076661"/>
    </source>
</evidence>
<dbReference type="AlphaFoldDB" id="A0A167JWY7"/>
<evidence type="ECO:0000313" key="1">
    <source>
        <dbReference type="EMBL" id="KZN61776.1"/>
    </source>
</evidence>
<dbReference type="Proteomes" id="UP000076661">
    <property type="component" value="Unassembled WGS sequence"/>
</dbReference>
<accession>A0A167JWY7</accession>
<name>A0A167JWY7_9GAMM</name>
<proteinExistence type="predicted"/>
<gene>
    <name evidence="1" type="ORF">N478_06825</name>
</gene>
<reference evidence="1 2" key="1">
    <citation type="submission" date="2013-07" db="EMBL/GenBank/DDBJ databases">
        <title>Comparative Genomic and Metabolomic Analysis of Twelve Strains of Pseudoalteromonas luteoviolacea.</title>
        <authorList>
            <person name="Vynne N.G."/>
            <person name="Mansson M."/>
            <person name="Gram L."/>
        </authorList>
    </citation>
    <scope>NUCLEOTIDE SEQUENCE [LARGE SCALE GENOMIC DNA]</scope>
    <source>
        <strain evidence="1 2">S4060-1</strain>
    </source>
</reference>